<evidence type="ECO:0000256" key="6">
    <source>
        <dbReference type="ARBA" id="ARBA00013950"/>
    </source>
</evidence>
<dbReference type="STRING" id="338966.Ppro_1595"/>
<dbReference type="NCBIfam" id="NF006767">
    <property type="entry name" value="PRK09289.1"/>
    <property type="match status" value="1"/>
</dbReference>
<evidence type="ECO:0000256" key="5">
    <source>
        <dbReference type="ARBA" id="ARBA00012827"/>
    </source>
</evidence>
<dbReference type="HOGENOM" id="CLU_034388_2_2_7"/>
<name>A1APE0_PELPD</name>
<feature type="repeat" description="Lumazine-binding" evidence="11">
    <location>
        <begin position="97"/>
        <end position="193"/>
    </location>
</feature>
<organism evidence="13 14">
    <name type="scientific">Pelobacter propionicus (strain DSM 2379 / NBRC 103807 / OttBd1)</name>
    <dbReference type="NCBI Taxonomy" id="338966"/>
    <lineage>
        <taxon>Bacteria</taxon>
        <taxon>Pseudomonadati</taxon>
        <taxon>Thermodesulfobacteriota</taxon>
        <taxon>Desulfuromonadia</taxon>
        <taxon>Desulfuromonadales</taxon>
        <taxon>Desulfuromonadaceae</taxon>
        <taxon>Pelobacter</taxon>
    </lineage>
</organism>
<reference evidence="13 14" key="1">
    <citation type="submission" date="2006-10" db="EMBL/GenBank/DDBJ databases">
        <title>Complete sequence of chromosome of Pelobacter propionicus DSM 2379.</title>
        <authorList>
            <consortium name="US DOE Joint Genome Institute"/>
            <person name="Copeland A."/>
            <person name="Lucas S."/>
            <person name="Lapidus A."/>
            <person name="Barry K."/>
            <person name="Detter J.C."/>
            <person name="Glavina del Rio T."/>
            <person name="Hammon N."/>
            <person name="Israni S."/>
            <person name="Dalin E."/>
            <person name="Tice H."/>
            <person name="Pitluck S."/>
            <person name="Saunders E."/>
            <person name="Brettin T."/>
            <person name="Bruce D."/>
            <person name="Han C."/>
            <person name="Tapia R."/>
            <person name="Schmutz J."/>
            <person name="Larimer F."/>
            <person name="Land M."/>
            <person name="Hauser L."/>
            <person name="Kyrpides N."/>
            <person name="Kim E."/>
            <person name="Lovley D."/>
            <person name="Richardson P."/>
        </authorList>
    </citation>
    <scope>NUCLEOTIDE SEQUENCE [LARGE SCALE GENOMIC DNA]</scope>
    <source>
        <strain evidence="14">DSM 2379 / NBRC 103807 / OttBd1</strain>
    </source>
</reference>
<evidence type="ECO:0000259" key="12">
    <source>
        <dbReference type="PROSITE" id="PS51177"/>
    </source>
</evidence>
<dbReference type="InterPro" id="IPR026017">
    <property type="entry name" value="Lumazine-bd_dom"/>
</dbReference>
<evidence type="ECO:0000256" key="10">
    <source>
        <dbReference type="NCBIfam" id="TIGR00187"/>
    </source>
</evidence>
<dbReference type="FunFam" id="2.40.30.20:FF:000004">
    <property type="entry name" value="Riboflavin synthase, alpha subunit"/>
    <property type="match status" value="1"/>
</dbReference>
<proteinExistence type="predicted"/>
<dbReference type="InterPro" id="IPR023366">
    <property type="entry name" value="ATP_synth_asu-like_sf"/>
</dbReference>
<comment type="subunit">
    <text evidence="4">Homotrimer.</text>
</comment>
<comment type="pathway">
    <text evidence="3">Cofactor biosynthesis; riboflavin biosynthesis; riboflavin from 2-hydroxy-3-oxobutyl phosphate and 5-amino-6-(D-ribitylamino)uracil: step 2/2.</text>
</comment>
<dbReference type="EC" id="2.5.1.9" evidence="5 10"/>
<evidence type="ECO:0000256" key="7">
    <source>
        <dbReference type="ARBA" id="ARBA00022619"/>
    </source>
</evidence>
<keyword evidence="8" id="KW-0808">Transferase</keyword>
<dbReference type="InterPro" id="IPR017938">
    <property type="entry name" value="Riboflavin_synthase-like_b-brl"/>
</dbReference>
<dbReference type="GO" id="GO:0009231">
    <property type="term" value="P:riboflavin biosynthetic process"/>
    <property type="evidence" value="ECO:0007669"/>
    <property type="project" value="UniProtKB-KW"/>
</dbReference>
<accession>A1APE0</accession>
<dbReference type="eggNOG" id="COG0307">
    <property type="taxonomic scope" value="Bacteria"/>
</dbReference>
<dbReference type="PIRSF" id="PIRSF000498">
    <property type="entry name" value="Riboflavin_syn_A"/>
    <property type="match status" value="1"/>
</dbReference>
<evidence type="ECO:0000313" key="13">
    <source>
        <dbReference type="EMBL" id="ABK99210.1"/>
    </source>
</evidence>
<evidence type="ECO:0000256" key="8">
    <source>
        <dbReference type="ARBA" id="ARBA00022679"/>
    </source>
</evidence>
<dbReference type="PROSITE" id="PS51177">
    <property type="entry name" value="LUMAZINE_BIND"/>
    <property type="match status" value="2"/>
</dbReference>
<dbReference type="AlphaFoldDB" id="A1APE0"/>
<dbReference type="PANTHER" id="PTHR21098:SF12">
    <property type="entry name" value="RIBOFLAVIN SYNTHASE"/>
    <property type="match status" value="1"/>
</dbReference>
<dbReference type="CDD" id="cd00402">
    <property type="entry name" value="Riboflavin_synthase_like"/>
    <property type="match status" value="1"/>
</dbReference>
<gene>
    <name evidence="13" type="ordered locus">Ppro_1595</name>
</gene>
<evidence type="ECO:0000256" key="9">
    <source>
        <dbReference type="ARBA" id="ARBA00022737"/>
    </source>
</evidence>
<dbReference type="KEGG" id="ppd:Ppro_1595"/>
<feature type="repeat" description="Lumazine-binding" evidence="11">
    <location>
        <begin position="1"/>
        <end position="96"/>
    </location>
</feature>
<comment type="function">
    <text evidence="2">Catalyzes the dismutation of two molecules of 6,7-dimethyl-8-ribityllumazine, resulting in the formation of riboflavin and 5-amino-6-(D-ribitylamino)uracil.</text>
</comment>
<dbReference type="GO" id="GO:0004746">
    <property type="term" value="F:riboflavin synthase activity"/>
    <property type="evidence" value="ECO:0007669"/>
    <property type="project" value="UniProtKB-UniRule"/>
</dbReference>
<dbReference type="InterPro" id="IPR001783">
    <property type="entry name" value="Lumazine-bd"/>
</dbReference>
<dbReference type="OrthoDB" id="9788537at2"/>
<protein>
    <recommendedName>
        <fullName evidence="6 10">Riboflavin synthase</fullName>
        <ecNumber evidence="5 10">2.5.1.9</ecNumber>
    </recommendedName>
</protein>
<dbReference type="RefSeq" id="WP_011735500.1">
    <property type="nucleotide sequence ID" value="NC_008609.1"/>
</dbReference>
<evidence type="ECO:0000256" key="1">
    <source>
        <dbReference type="ARBA" id="ARBA00000968"/>
    </source>
</evidence>
<feature type="domain" description="Lumazine-binding" evidence="12">
    <location>
        <begin position="97"/>
        <end position="193"/>
    </location>
</feature>
<dbReference type="Proteomes" id="UP000006732">
    <property type="component" value="Chromosome"/>
</dbReference>
<keyword evidence="14" id="KW-1185">Reference proteome</keyword>
<dbReference type="NCBIfam" id="TIGR00187">
    <property type="entry name" value="ribE"/>
    <property type="match status" value="1"/>
</dbReference>
<evidence type="ECO:0000256" key="4">
    <source>
        <dbReference type="ARBA" id="ARBA00011233"/>
    </source>
</evidence>
<keyword evidence="7" id="KW-0686">Riboflavin biosynthesis</keyword>
<dbReference type="Gene3D" id="2.40.30.20">
    <property type="match status" value="2"/>
</dbReference>
<sequence length="213" mass="22792">MFTGLIEDTGRVTAFERRGKAGLLRVASSLPLDEIAIGDSVAVNGACLTVTEKREGTLTFDVSPESLTATTLGSLASGSLVNLERALRLGDRMGGHIVTGHVDCVGRLARTENSSHHHVLEFSLPAGNARYLVTKGSVTIDGISLTVNRVSQDGFTVNIIPHTLERTSLHSLRPGNEVNIETDIIGKYVERLTQPWKSGSGLTMRALAENGFL</sequence>
<comment type="catalytic activity">
    <reaction evidence="1">
        <text>2 6,7-dimethyl-8-(1-D-ribityl)lumazine + H(+) = 5-amino-6-(D-ribitylamino)uracil + riboflavin</text>
        <dbReference type="Rhea" id="RHEA:20772"/>
        <dbReference type="ChEBI" id="CHEBI:15378"/>
        <dbReference type="ChEBI" id="CHEBI:15934"/>
        <dbReference type="ChEBI" id="CHEBI:57986"/>
        <dbReference type="ChEBI" id="CHEBI:58201"/>
        <dbReference type="EC" id="2.5.1.9"/>
    </reaction>
</comment>
<dbReference type="Pfam" id="PF00677">
    <property type="entry name" value="Lum_binding"/>
    <property type="match status" value="2"/>
</dbReference>
<dbReference type="NCBIfam" id="NF009566">
    <property type="entry name" value="PRK13020.1"/>
    <property type="match status" value="1"/>
</dbReference>
<feature type="domain" description="Lumazine-binding" evidence="12">
    <location>
        <begin position="1"/>
        <end position="96"/>
    </location>
</feature>
<keyword evidence="9" id="KW-0677">Repeat</keyword>
<dbReference type="SUPFAM" id="SSF63380">
    <property type="entry name" value="Riboflavin synthase domain-like"/>
    <property type="match status" value="2"/>
</dbReference>
<dbReference type="EMBL" id="CP000482">
    <property type="protein sequence ID" value="ABK99210.1"/>
    <property type="molecule type" value="Genomic_DNA"/>
</dbReference>
<evidence type="ECO:0000256" key="11">
    <source>
        <dbReference type="PROSITE-ProRule" id="PRU00524"/>
    </source>
</evidence>
<dbReference type="PANTHER" id="PTHR21098">
    <property type="entry name" value="RIBOFLAVIN SYNTHASE ALPHA CHAIN"/>
    <property type="match status" value="1"/>
</dbReference>
<evidence type="ECO:0000256" key="2">
    <source>
        <dbReference type="ARBA" id="ARBA00002803"/>
    </source>
</evidence>
<dbReference type="FunFam" id="2.40.30.20:FF:000003">
    <property type="entry name" value="Riboflavin synthase, alpha subunit"/>
    <property type="match status" value="1"/>
</dbReference>
<evidence type="ECO:0000256" key="3">
    <source>
        <dbReference type="ARBA" id="ARBA00004887"/>
    </source>
</evidence>
<evidence type="ECO:0000313" key="14">
    <source>
        <dbReference type="Proteomes" id="UP000006732"/>
    </source>
</evidence>